<evidence type="ECO:0000313" key="4">
    <source>
        <dbReference type="EMBL" id="SOB80516.1"/>
    </source>
</evidence>
<dbReference type="EMBL" id="OBMI01000001">
    <property type="protein sequence ID" value="SOB80516.1"/>
    <property type="molecule type" value="Genomic_DNA"/>
</dbReference>
<name>A0A285QF93_9SPHN</name>
<dbReference type="GO" id="GO:0009691">
    <property type="term" value="P:cytokinin biosynthetic process"/>
    <property type="evidence" value="ECO:0007669"/>
    <property type="project" value="UniProtKB-UniRule"/>
</dbReference>
<dbReference type="SUPFAM" id="SSF102405">
    <property type="entry name" value="MCP/YpsA-like"/>
    <property type="match status" value="1"/>
</dbReference>
<dbReference type="GO" id="GO:0005829">
    <property type="term" value="C:cytosol"/>
    <property type="evidence" value="ECO:0007669"/>
    <property type="project" value="TreeGrafter"/>
</dbReference>
<dbReference type="Pfam" id="PF03641">
    <property type="entry name" value="Lysine_decarbox"/>
    <property type="match status" value="1"/>
</dbReference>
<keyword evidence="3" id="KW-0378">Hydrolase</keyword>
<keyword evidence="3" id="KW-0203">Cytokinin biosynthesis</keyword>
<dbReference type="AlphaFoldDB" id="A0A285QF93"/>
<gene>
    <name evidence="4" type="ORF">SAMN06297144_1100</name>
</gene>
<comment type="similarity">
    <text evidence="2 3">Belongs to the LOG family.</text>
</comment>
<dbReference type="InterPro" id="IPR031100">
    <property type="entry name" value="LOG_fam"/>
</dbReference>
<dbReference type="GO" id="GO:0008714">
    <property type="term" value="F:AMP nucleosidase activity"/>
    <property type="evidence" value="ECO:0007669"/>
    <property type="project" value="UniProtKB-EC"/>
</dbReference>
<dbReference type="RefSeq" id="WP_097062911.1">
    <property type="nucleotide sequence ID" value="NZ_OBMI01000001.1"/>
</dbReference>
<sequence>MKRLAIYCGSATPADPVYIDNAREVGRTLAERGIGVVYGGGRLGLMGAVADAALAAGGEVIGVIPQALVDAEVAHRGCTELHVVDTMHQRKQAFTDLSDGFVTLPGGTGTMDELWEAMSWAQIGYHAKPVGLLNVAGYYDGLIQFVRTMGDVGFLRAQHRGLLLIDDRLDGLLEQMAAFRPATTIGEIGAKDL</sequence>
<dbReference type="InterPro" id="IPR005269">
    <property type="entry name" value="LOG"/>
</dbReference>
<dbReference type="OrthoDB" id="9801098at2"/>
<accession>A0A285QF93</accession>
<evidence type="ECO:0000313" key="5">
    <source>
        <dbReference type="Proteomes" id="UP000219494"/>
    </source>
</evidence>
<dbReference type="PANTHER" id="PTHR31223">
    <property type="entry name" value="LOG FAMILY PROTEIN YJL055W"/>
    <property type="match status" value="1"/>
</dbReference>
<keyword evidence="5" id="KW-1185">Reference proteome</keyword>
<evidence type="ECO:0000256" key="1">
    <source>
        <dbReference type="ARBA" id="ARBA00000274"/>
    </source>
</evidence>
<protein>
    <recommendedName>
        <fullName evidence="3">Cytokinin riboside 5'-monophosphate phosphoribohydrolase</fullName>
        <ecNumber evidence="3">3.2.2.n1</ecNumber>
    </recommendedName>
</protein>
<dbReference type="Gene3D" id="3.40.50.450">
    <property type="match status" value="1"/>
</dbReference>
<evidence type="ECO:0000256" key="3">
    <source>
        <dbReference type="RuleBase" id="RU363015"/>
    </source>
</evidence>
<dbReference type="NCBIfam" id="TIGR00730">
    <property type="entry name" value="Rossman fold protein, TIGR00730 family"/>
    <property type="match status" value="1"/>
</dbReference>
<reference evidence="4 5" key="1">
    <citation type="submission" date="2017-07" db="EMBL/GenBank/DDBJ databases">
        <authorList>
            <person name="Sun Z.S."/>
            <person name="Albrecht U."/>
            <person name="Echele G."/>
            <person name="Lee C.C."/>
        </authorList>
    </citation>
    <scope>NUCLEOTIDE SEQUENCE [LARGE SCALE GENOMIC DNA]</scope>
    <source>
        <strain evidence="4 5">CGMCC 1.12672</strain>
    </source>
</reference>
<proteinExistence type="inferred from homology"/>
<dbReference type="EC" id="3.2.2.n1" evidence="3"/>
<dbReference type="PANTHER" id="PTHR31223:SF70">
    <property type="entry name" value="LOG FAMILY PROTEIN YJL055W"/>
    <property type="match status" value="1"/>
</dbReference>
<organism evidence="4 5">
    <name type="scientific">Sphingomonas guangdongensis</name>
    <dbReference type="NCBI Taxonomy" id="1141890"/>
    <lineage>
        <taxon>Bacteria</taxon>
        <taxon>Pseudomonadati</taxon>
        <taxon>Pseudomonadota</taxon>
        <taxon>Alphaproteobacteria</taxon>
        <taxon>Sphingomonadales</taxon>
        <taxon>Sphingomonadaceae</taxon>
        <taxon>Sphingomonas</taxon>
    </lineage>
</organism>
<comment type="catalytic activity">
    <reaction evidence="1">
        <text>AMP + H2O = D-ribose 5-phosphate + adenine</text>
        <dbReference type="Rhea" id="RHEA:20129"/>
        <dbReference type="ChEBI" id="CHEBI:15377"/>
        <dbReference type="ChEBI" id="CHEBI:16708"/>
        <dbReference type="ChEBI" id="CHEBI:78346"/>
        <dbReference type="ChEBI" id="CHEBI:456215"/>
        <dbReference type="EC" id="3.2.2.4"/>
    </reaction>
</comment>
<dbReference type="Proteomes" id="UP000219494">
    <property type="component" value="Unassembled WGS sequence"/>
</dbReference>
<evidence type="ECO:0000256" key="2">
    <source>
        <dbReference type="ARBA" id="ARBA00006763"/>
    </source>
</evidence>